<organism evidence="1 2">
    <name type="scientific">Marispirochaeta aestuarii</name>
    <dbReference type="NCBI Taxonomy" id="1963862"/>
    <lineage>
        <taxon>Bacteria</taxon>
        <taxon>Pseudomonadati</taxon>
        <taxon>Spirochaetota</taxon>
        <taxon>Spirochaetia</taxon>
        <taxon>Spirochaetales</taxon>
        <taxon>Spirochaetaceae</taxon>
        <taxon>Marispirochaeta</taxon>
    </lineage>
</organism>
<evidence type="ECO:0000313" key="2">
    <source>
        <dbReference type="Proteomes" id="UP000192343"/>
    </source>
</evidence>
<dbReference type="SUPFAM" id="SSF52540">
    <property type="entry name" value="P-loop containing nucleoside triphosphate hydrolases"/>
    <property type="match status" value="1"/>
</dbReference>
<dbReference type="STRING" id="1963862.B4O97_12355"/>
<dbReference type="Gene3D" id="3.40.50.300">
    <property type="entry name" value="P-loop containing nucleotide triphosphate hydrolases"/>
    <property type="match status" value="1"/>
</dbReference>
<reference evidence="1 2" key="1">
    <citation type="submission" date="2017-03" db="EMBL/GenBank/DDBJ databases">
        <title>Draft Genome sequence of Marispirochaeta sp. strain JC444.</title>
        <authorList>
            <person name="Shivani Y."/>
            <person name="Subhash Y."/>
            <person name="Sasikala C."/>
            <person name="Ramana C."/>
        </authorList>
    </citation>
    <scope>NUCLEOTIDE SEQUENCE [LARGE SCALE GENOMIC DNA]</scope>
    <source>
        <strain evidence="1 2">JC444</strain>
    </source>
</reference>
<dbReference type="AlphaFoldDB" id="A0A1Y1RWI1"/>
<protein>
    <submittedName>
        <fullName evidence="1">Uncharacterized protein</fullName>
    </submittedName>
</protein>
<evidence type="ECO:0000313" key="1">
    <source>
        <dbReference type="EMBL" id="ORC34530.1"/>
    </source>
</evidence>
<name>A0A1Y1RWI1_9SPIO</name>
<dbReference type="InterPro" id="IPR027417">
    <property type="entry name" value="P-loop_NTPase"/>
</dbReference>
<dbReference type="RefSeq" id="WP_083051400.1">
    <property type="nucleotide sequence ID" value="NZ_CAXXQO010000004.1"/>
</dbReference>
<dbReference type="OrthoDB" id="5429664at2"/>
<dbReference type="EMBL" id="MWQY01000013">
    <property type="protein sequence ID" value="ORC34530.1"/>
    <property type="molecule type" value="Genomic_DNA"/>
</dbReference>
<gene>
    <name evidence="1" type="ORF">B4O97_12355</name>
</gene>
<dbReference type="Proteomes" id="UP000192343">
    <property type="component" value="Unassembled WGS sequence"/>
</dbReference>
<sequence length="294" mass="33601">MKRIFNHIQFLLKGIKVFALVGRSGTGKSFRAKLVAQKYGIELIIDDGLLIHDQKIIAGKSAKKEKAYLGAIKTALFDDHEHRAEVLSALHETKFKRILLIGTSERMVEKICKRLRLPSISKMIKIEDIATTDEIETAIRSRKIEGKHIIPVPSVEIARNYSHIVYDSVKIFLKNKLPFLTSSRQQVFEKTVVRPEFSKRGRVSISKAALTQMVLHCAEEYDSTITLKKVHARIDSHGYILTLHIHVPYGVQLSGNLHGFQEYLIDNLERYAGIMIQKVNVIIEDFSSREMRRI</sequence>
<accession>A0A1Y1RWI1</accession>
<comment type="caution">
    <text evidence="1">The sequence shown here is derived from an EMBL/GenBank/DDBJ whole genome shotgun (WGS) entry which is preliminary data.</text>
</comment>
<keyword evidence="2" id="KW-1185">Reference proteome</keyword>
<proteinExistence type="predicted"/>